<dbReference type="Proteomes" id="UP000821866">
    <property type="component" value="Chromosome 3"/>
</dbReference>
<organism evidence="3 4">
    <name type="scientific">Rhipicephalus microplus</name>
    <name type="common">Cattle tick</name>
    <name type="synonym">Boophilus microplus</name>
    <dbReference type="NCBI Taxonomy" id="6941"/>
    <lineage>
        <taxon>Eukaryota</taxon>
        <taxon>Metazoa</taxon>
        <taxon>Ecdysozoa</taxon>
        <taxon>Arthropoda</taxon>
        <taxon>Chelicerata</taxon>
        <taxon>Arachnida</taxon>
        <taxon>Acari</taxon>
        <taxon>Parasitiformes</taxon>
        <taxon>Ixodida</taxon>
        <taxon>Ixodoidea</taxon>
        <taxon>Ixodidae</taxon>
        <taxon>Rhipicephalinae</taxon>
        <taxon>Rhipicephalus</taxon>
        <taxon>Boophilus</taxon>
    </lineage>
</organism>
<reference evidence="3" key="1">
    <citation type="journal article" date="2020" name="Cell">
        <title>Large-Scale Comparative Analyses of Tick Genomes Elucidate Their Genetic Diversity and Vector Capacities.</title>
        <authorList>
            <consortium name="Tick Genome and Microbiome Consortium (TIGMIC)"/>
            <person name="Jia N."/>
            <person name="Wang J."/>
            <person name="Shi W."/>
            <person name="Du L."/>
            <person name="Sun Y."/>
            <person name="Zhan W."/>
            <person name="Jiang J.F."/>
            <person name="Wang Q."/>
            <person name="Zhang B."/>
            <person name="Ji P."/>
            <person name="Bell-Sakyi L."/>
            <person name="Cui X.M."/>
            <person name="Yuan T.T."/>
            <person name="Jiang B.G."/>
            <person name="Yang W.F."/>
            <person name="Lam T.T."/>
            <person name="Chang Q.C."/>
            <person name="Ding S.J."/>
            <person name="Wang X.J."/>
            <person name="Zhu J.G."/>
            <person name="Ruan X.D."/>
            <person name="Zhao L."/>
            <person name="Wei J.T."/>
            <person name="Ye R.Z."/>
            <person name="Que T.C."/>
            <person name="Du C.H."/>
            <person name="Zhou Y.H."/>
            <person name="Cheng J.X."/>
            <person name="Dai P.F."/>
            <person name="Guo W.B."/>
            <person name="Han X.H."/>
            <person name="Huang E.J."/>
            <person name="Li L.F."/>
            <person name="Wei W."/>
            <person name="Gao Y.C."/>
            <person name="Liu J.Z."/>
            <person name="Shao H.Z."/>
            <person name="Wang X."/>
            <person name="Wang C.C."/>
            <person name="Yang T.C."/>
            <person name="Huo Q.B."/>
            <person name="Li W."/>
            <person name="Chen H.Y."/>
            <person name="Chen S.E."/>
            <person name="Zhou L.G."/>
            <person name="Ni X.B."/>
            <person name="Tian J.H."/>
            <person name="Sheng Y."/>
            <person name="Liu T."/>
            <person name="Pan Y.S."/>
            <person name="Xia L.Y."/>
            <person name="Li J."/>
            <person name="Zhao F."/>
            <person name="Cao W.C."/>
        </authorList>
    </citation>
    <scope>NUCLEOTIDE SEQUENCE</scope>
    <source>
        <strain evidence="3">Rmic-2018</strain>
    </source>
</reference>
<dbReference type="AlphaFoldDB" id="A0A9J6EA88"/>
<feature type="coiled-coil region" evidence="1">
    <location>
        <begin position="255"/>
        <end position="282"/>
    </location>
</feature>
<reference evidence="3" key="2">
    <citation type="submission" date="2021-09" db="EMBL/GenBank/DDBJ databases">
        <authorList>
            <person name="Jia N."/>
            <person name="Wang J."/>
            <person name="Shi W."/>
            <person name="Du L."/>
            <person name="Sun Y."/>
            <person name="Zhan W."/>
            <person name="Jiang J."/>
            <person name="Wang Q."/>
            <person name="Zhang B."/>
            <person name="Ji P."/>
            <person name="Sakyi L.B."/>
            <person name="Cui X."/>
            <person name="Yuan T."/>
            <person name="Jiang B."/>
            <person name="Yang W."/>
            <person name="Lam T.T.-Y."/>
            <person name="Chang Q."/>
            <person name="Ding S."/>
            <person name="Wang X."/>
            <person name="Zhu J."/>
            <person name="Ruan X."/>
            <person name="Zhao L."/>
            <person name="Wei J."/>
            <person name="Que T."/>
            <person name="Du C."/>
            <person name="Cheng J."/>
            <person name="Dai P."/>
            <person name="Han X."/>
            <person name="Huang E."/>
            <person name="Gao Y."/>
            <person name="Liu J."/>
            <person name="Shao H."/>
            <person name="Ye R."/>
            <person name="Li L."/>
            <person name="Wei W."/>
            <person name="Wang X."/>
            <person name="Wang C."/>
            <person name="Huo Q."/>
            <person name="Li W."/>
            <person name="Guo W."/>
            <person name="Chen H."/>
            <person name="Chen S."/>
            <person name="Zhou L."/>
            <person name="Zhou L."/>
            <person name="Ni X."/>
            <person name="Tian J."/>
            <person name="Zhou Y."/>
            <person name="Sheng Y."/>
            <person name="Liu T."/>
            <person name="Pan Y."/>
            <person name="Xia L."/>
            <person name="Li J."/>
            <person name="Zhao F."/>
            <person name="Cao W."/>
        </authorList>
    </citation>
    <scope>NUCLEOTIDE SEQUENCE</scope>
    <source>
        <strain evidence="3">Rmic-2018</strain>
        <tissue evidence="3">Larvae</tissue>
    </source>
</reference>
<feature type="region of interest" description="Disordered" evidence="2">
    <location>
        <begin position="44"/>
        <end position="180"/>
    </location>
</feature>
<feature type="compositionally biased region" description="Basic residues" evidence="2">
    <location>
        <begin position="140"/>
        <end position="153"/>
    </location>
</feature>
<name>A0A9J6EA88_RHIMP</name>
<proteinExistence type="predicted"/>
<accession>A0A9J6EA88</accession>
<evidence type="ECO:0000256" key="1">
    <source>
        <dbReference type="SAM" id="Coils"/>
    </source>
</evidence>
<gene>
    <name evidence="3" type="ORF">HPB51_013527</name>
</gene>
<evidence type="ECO:0000313" key="4">
    <source>
        <dbReference type="Proteomes" id="UP000821866"/>
    </source>
</evidence>
<sequence>MFTTTVVRHVATSIDHRGKFSLYASSLGIGQKYAQQQTLLSAQIAPSQSKRTDTPVSPGARYARSAPYTGKGVQGTPQETENTRPRTKEQTAAGAQGADGRSRARKRWFSRDGKLTIQVPIQHQNHGHSRDQRPGPARLQKNKKKQQKKPVTRKKNDGTVSRKAPFFSASPTAPNNTNTQTVLVGKNRSAPPKDEVEELRQTIQTLRAENAEPRQKLNDLIDELKALRTGQTNANPRSDLTLTATVGRQEFTTTMAAIKNALANLSNLISNIQDEARKDRERLVQLTAMKFRG</sequence>
<protein>
    <submittedName>
        <fullName evidence="3">Uncharacterized protein</fullName>
    </submittedName>
</protein>
<keyword evidence="4" id="KW-1185">Reference proteome</keyword>
<dbReference type="EMBL" id="JABSTU010000005">
    <property type="protein sequence ID" value="KAH8031161.1"/>
    <property type="molecule type" value="Genomic_DNA"/>
</dbReference>
<keyword evidence="1" id="KW-0175">Coiled coil</keyword>
<comment type="caution">
    <text evidence="3">The sequence shown here is derived from an EMBL/GenBank/DDBJ whole genome shotgun (WGS) entry which is preliminary data.</text>
</comment>
<evidence type="ECO:0000256" key="2">
    <source>
        <dbReference type="SAM" id="MobiDB-lite"/>
    </source>
</evidence>
<feature type="compositionally biased region" description="Polar residues" evidence="2">
    <location>
        <begin position="169"/>
        <end position="180"/>
    </location>
</feature>
<evidence type="ECO:0000313" key="3">
    <source>
        <dbReference type="EMBL" id="KAH8031161.1"/>
    </source>
</evidence>